<accession>A0A414PER0</accession>
<dbReference type="Pfam" id="PF02836">
    <property type="entry name" value="Glyco_hydro_2_C"/>
    <property type="match status" value="1"/>
</dbReference>
<dbReference type="Gene3D" id="2.60.120.260">
    <property type="entry name" value="Galactose-binding domain-like"/>
    <property type="match status" value="1"/>
</dbReference>
<proteinExistence type="inferred from homology"/>
<dbReference type="InterPro" id="IPR054593">
    <property type="entry name" value="Beta-mannosidase-like_N2"/>
</dbReference>
<organism evidence="7 8">
    <name type="scientific">Mediterraneibacter gnavus</name>
    <name type="common">Ruminococcus gnavus</name>
    <dbReference type="NCBI Taxonomy" id="33038"/>
    <lineage>
        <taxon>Bacteria</taxon>
        <taxon>Bacillati</taxon>
        <taxon>Bacillota</taxon>
        <taxon>Clostridia</taxon>
        <taxon>Lachnospirales</taxon>
        <taxon>Lachnospiraceae</taxon>
        <taxon>Mediterraneibacter</taxon>
    </lineage>
</organism>
<evidence type="ECO:0000256" key="1">
    <source>
        <dbReference type="ARBA" id="ARBA00007401"/>
    </source>
</evidence>
<dbReference type="InterPro" id="IPR036156">
    <property type="entry name" value="Beta-gal/glucu_dom_sf"/>
</dbReference>
<dbReference type="SUPFAM" id="SSF49785">
    <property type="entry name" value="Galactose-binding domain-like"/>
    <property type="match status" value="1"/>
</dbReference>
<dbReference type="Proteomes" id="UP001148455">
    <property type="component" value="Unassembled WGS sequence"/>
</dbReference>
<feature type="domain" description="Glycoside hydrolase family 2 catalytic" evidence="5">
    <location>
        <begin position="254"/>
        <end position="543"/>
    </location>
</feature>
<dbReference type="InterPro" id="IPR013783">
    <property type="entry name" value="Ig-like_fold"/>
</dbReference>
<protein>
    <submittedName>
        <fullName evidence="7">Glycoside hydrolase family 2 protein</fullName>
    </submittedName>
</protein>
<evidence type="ECO:0000259" key="4">
    <source>
        <dbReference type="Pfam" id="PF00703"/>
    </source>
</evidence>
<dbReference type="EMBL" id="JAPZED010000007">
    <property type="protein sequence ID" value="MCZ7694013.1"/>
    <property type="molecule type" value="Genomic_DNA"/>
</dbReference>
<dbReference type="InterPro" id="IPR017853">
    <property type="entry name" value="GH"/>
</dbReference>
<gene>
    <name evidence="7" type="ORF">O8D18_08150</name>
</gene>
<dbReference type="PRINTS" id="PR00132">
    <property type="entry name" value="GLHYDRLASE2"/>
</dbReference>
<dbReference type="Gene3D" id="3.20.20.80">
    <property type="entry name" value="Glycosidases"/>
    <property type="match status" value="1"/>
</dbReference>
<feature type="domain" description="Beta-mannosidase-like galactose-binding" evidence="6">
    <location>
        <begin position="44"/>
        <end position="116"/>
    </location>
</feature>
<dbReference type="InterPro" id="IPR008979">
    <property type="entry name" value="Galactose-bd-like_sf"/>
</dbReference>
<dbReference type="PANTHER" id="PTHR42732:SF1">
    <property type="entry name" value="BETA-MANNOSIDASE"/>
    <property type="match status" value="1"/>
</dbReference>
<evidence type="ECO:0000259" key="5">
    <source>
        <dbReference type="Pfam" id="PF02836"/>
    </source>
</evidence>
<evidence type="ECO:0000313" key="7">
    <source>
        <dbReference type="EMBL" id="MCZ7694013.1"/>
    </source>
</evidence>
<dbReference type="GO" id="GO:0004553">
    <property type="term" value="F:hydrolase activity, hydrolyzing O-glycosyl compounds"/>
    <property type="evidence" value="ECO:0007669"/>
    <property type="project" value="InterPro"/>
</dbReference>
<feature type="domain" description="Glycoside hydrolase family 2 immunoglobulin-like beta-sandwich" evidence="4">
    <location>
        <begin position="182"/>
        <end position="246"/>
    </location>
</feature>
<evidence type="ECO:0000313" key="8">
    <source>
        <dbReference type="Proteomes" id="UP001148455"/>
    </source>
</evidence>
<reference evidence="7" key="1">
    <citation type="submission" date="2022-12" db="EMBL/GenBank/DDBJ databases">
        <title>Genome of R. gnavus strain RSHDN_123.</title>
        <authorList>
            <person name="Abdugheni R."/>
        </authorList>
    </citation>
    <scope>NUCLEOTIDE SEQUENCE</scope>
    <source>
        <strain evidence="7">RSHDN_123</strain>
    </source>
</reference>
<evidence type="ECO:0000256" key="2">
    <source>
        <dbReference type="ARBA" id="ARBA00022801"/>
    </source>
</evidence>
<dbReference type="Pfam" id="PF22666">
    <property type="entry name" value="Glyco_hydro_2_N2"/>
    <property type="match status" value="1"/>
</dbReference>
<evidence type="ECO:0000256" key="3">
    <source>
        <dbReference type="ARBA" id="ARBA00023295"/>
    </source>
</evidence>
<dbReference type="InterPro" id="IPR051913">
    <property type="entry name" value="GH2_Domain-Containing"/>
</dbReference>
<comment type="similarity">
    <text evidence="1">Belongs to the glycosyl hydrolase 2 family.</text>
</comment>
<dbReference type="InterPro" id="IPR006101">
    <property type="entry name" value="Glyco_hydro_2"/>
</dbReference>
<dbReference type="GO" id="GO:0005975">
    <property type="term" value="P:carbohydrate metabolic process"/>
    <property type="evidence" value="ECO:0007669"/>
    <property type="project" value="InterPro"/>
</dbReference>
<dbReference type="SUPFAM" id="SSF49303">
    <property type="entry name" value="beta-Galactosidase/glucuronidase domain"/>
    <property type="match status" value="1"/>
</dbReference>
<dbReference type="PANTHER" id="PTHR42732">
    <property type="entry name" value="BETA-GALACTOSIDASE"/>
    <property type="match status" value="1"/>
</dbReference>
<keyword evidence="2 7" id="KW-0378">Hydrolase</keyword>
<dbReference type="AlphaFoldDB" id="A0A414PER0"/>
<sequence>MVRKSEKLMTGWLFTSPDGKTKPVDLPHTWNGKDGQDGGNDYMRDQCTYQKTFAKPAFEAQTECVYLEFAGVNASCRVCLNGKEIATHDGGYSTFRVEITEQLQGENELVLYVDNKAGDKVYPQRADFTFYGGIYRDVTILTVSRSHFDLDYFGGPGIRLTPKVEETDGVLIAEAYVTGACDSVRWSVLDHTGVAVAHGEGTTCRMEIPEVHLWDGTLDPYLYTVCAELFCDGKVTDCVEQKIGFRSYRFDPKQGFFLNGRSYPLHGVSRHQDWKELGNAITKEHHDKDMELIREVGANSIRLAHYQHDQYFYDLCDQYGMVVWAEIPYISEHLVNGRDNTVSQMKELIIQNYHHASIVTWGISNEITIKDKNRADMLDNHHMLNDLVHELDPSRPTTLACYAMCMPTHKVVHITDLVGYNLYLGWYVPFPWLNDLFLKGFHKIWPKRPLCYSEYGAEGMPNLHSEHPKRGDHTEEYQAVYHEYMLECFKRHPFMWGTYVWNMFDFAADARDQGGEPGMNHKGLITFDRKIKKDSFYLYKAYWSEEAFVYICGRRYVDRTQKKSKIKVYSNCSNVALYQNGKLAEEKQGAHIFEFSVVLEKENTFEVRTKEGCTDQIQVRLVETPNLAYKLKKTKSKNWV</sequence>
<comment type="caution">
    <text evidence="7">The sequence shown here is derived from an EMBL/GenBank/DDBJ whole genome shotgun (WGS) entry which is preliminary data.</text>
</comment>
<dbReference type="InterPro" id="IPR006102">
    <property type="entry name" value="Ig-like_GH2"/>
</dbReference>
<dbReference type="Pfam" id="PF00703">
    <property type="entry name" value="Glyco_hydro_2"/>
    <property type="match status" value="1"/>
</dbReference>
<dbReference type="SUPFAM" id="SSF51445">
    <property type="entry name" value="(Trans)glycosidases"/>
    <property type="match status" value="1"/>
</dbReference>
<dbReference type="RefSeq" id="WP_118051769.1">
    <property type="nucleotide sequence ID" value="NZ_CACRUK010000015.1"/>
</dbReference>
<name>A0A414PER0_MEDGN</name>
<evidence type="ECO:0000259" key="6">
    <source>
        <dbReference type="Pfam" id="PF22666"/>
    </source>
</evidence>
<dbReference type="InterPro" id="IPR006103">
    <property type="entry name" value="Glyco_hydro_2_cat"/>
</dbReference>
<dbReference type="Gene3D" id="2.60.40.10">
    <property type="entry name" value="Immunoglobulins"/>
    <property type="match status" value="2"/>
</dbReference>
<keyword evidence="3" id="KW-0326">Glycosidase</keyword>